<dbReference type="Gene3D" id="3.40.50.2000">
    <property type="entry name" value="Glycogen Phosphorylase B"/>
    <property type="match status" value="2"/>
</dbReference>
<dbReference type="Proteomes" id="UP000050501">
    <property type="component" value="Unassembled WGS sequence"/>
</dbReference>
<protein>
    <recommendedName>
        <fullName evidence="5">Colanic acid biosynthesis glycosyltransferase WcaL</fullName>
    </recommendedName>
</protein>
<dbReference type="GO" id="GO:0016757">
    <property type="term" value="F:glycosyltransferase activity"/>
    <property type="evidence" value="ECO:0007669"/>
    <property type="project" value="InterPro"/>
</dbReference>
<dbReference type="EMBL" id="LGCM01000005">
    <property type="protein sequence ID" value="KPL91281.1"/>
    <property type="molecule type" value="Genomic_DNA"/>
</dbReference>
<proteinExistence type="predicted"/>
<dbReference type="InterPro" id="IPR001296">
    <property type="entry name" value="Glyco_trans_1"/>
</dbReference>
<dbReference type="Pfam" id="PF00534">
    <property type="entry name" value="Glycos_transf_1"/>
    <property type="match status" value="1"/>
</dbReference>
<sequence>MSRFPNLSETFILREMIALRDLGWEIDIYPIILQHPPVIHPEARPWLQRVHHSPYLSVTVLAANVRAFFRSPRVYFRTALRVLRENASNLNFFVRALALFPKAVLAAEQIQRQGIQHIHAHYASHPALFAWIIHQFTGIPYSITVHAHDIFVRKAMLATKLADARFIISISEFNRAYLSRLYGAWVEPKTHIIHCGVEPQRYPPHAEPPAALPSLKILSIGSLQPYKGQKYLIEACALLRTQQIPFECQIIGAGELQTELQAQIESLGLENQVRLLGPQNQQSVAEHLAAANVYAQPSIITPSGKMEGIPVSIMEALACALPVVATELSGIPELVRPFQTGQLVPPENPEALAEALAWVYQHPQEAHKMALRGRELVMEQFTLTRNAAALAAIFEETVKTRPD</sequence>
<organism evidence="3 4">
    <name type="scientific">Levilinea saccharolytica</name>
    <dbReference type="NCBI Taxonomy" id="229921"/>
    <lineage>
        <taxon>Bacteria</taxon>
        <taxon>Bacillati</taxon>
        <taxon>Chloroflexota</taxon>
        <taxon>Anaerolineae</taxon>
        <taxon>Anaerolineales</taxon>
        <taxon>Anaerolineaceae</taxon>
        <taxon>Levilinea</taxon>
    </lineage>
</organism>
<evidence type="ECO:0000313" key="3">
    <source>
        <dbReference type="EMBL" id="KPL91281.1"/>
    </source>
</evidence>
<evidence type="ECO:0000259" key="2">
    <source>
        <dbReference type="Pfam" id="PF13439"/>
    </source>
</evidence>
<dbReference type="InterPro" id="IPR028098">
    <property type="entry name" value="Glyco_trans_4-like_N"/>
</dbReference>
<feature type="domain" description="Glycosyltransferase subfamily 4-like N-terminal" evidence="2">
    <location>
        <begin position="58"/>
        <end position="201"/>
    </location>
</feature>
<reference evidence="3 4" key="1">
    <citation type="submission" date="2015-07" db="EMBL/GenBank/DDBJ databases">
        <title>Genome sequence of Levilinea saccharolytica DSM 16555.</title>
        <authorList>
            <person name="Hemp J."/>
            <person name="Ward L.M."/>
            <person name="Pace L.A."/>
            <person name="Fischer W.W."/>
        </authorList>
    </citation>
    <scope>NUCLEOTIDE SEQUENCE [LARGE SCALE GENOMIC DNA]</scope>
    <source>
        <strain evidence="3 4">KIBI-1</strain>
    </source>
</reference>
<comment type="caution">
    <text evidence="3">The sequence shown here is derived from an EMBL/GenBank/DDBJ whole genome shotgun (WGS) entry which is preliminary data.</text>
</comment>
<name>A0A0P6Y175_9CHLR</name>
<keyword evidence="4" id="KW-1185">Reference proteome</keyword>
<dbReference type="AlphaFoldDB" id="A0A0P6Y175"/>
<dbReference type="STRING" id="229921.ADN01_01420"/>
<accession>A0A0P6Y175</accession>
<evidence type="ECO:0000259" key="1">
    <source>
        <dbReference type="Pfam" id="PF00534"/>
    </source>
</evidence>
<feature type="domain" description="Glycosyl transferase family 1" evidence="1">
    <location>
        <begin position="215"/>
        <end position="375"/>
    </location>
</feature>
<dbReference type="SUPFAM" id="SSF53756">
    <property type="entry name" value="UDP-Glycosyltransferase/glycogen phosphorylase"/>
    <property type="match status" value="1"/>
</dbReference>
<gene>
    <name evidence="3" type="ORF">ADN01_01420</name>
</gene>
<evidence type="ECO:0008006" key="5">
    <source>
        <dbReference type="Google" id="ProtNLM"/>
    </source>
</evidence>
<dbReference type="PANTHER" id="PTHR12526">
    <property type="entry name" value="GLYCOSYLTRANSFERASE"/>
    <property type="match status" value="1"/>
</dbReference>
<evidence type="ECO:0000313" key="4">
    <source>
        <dbReference type="Proteomes" id="UP000050501"/>
    </source>
</evidence>
<dbReference type="PANTHER" id="PTHR12526:SF636">
    <property type="entry name" value="BLL3647 PROTEIN"/>
    <property type="match status" value="1"/>
</dbReference>
<dbReference type="Pfam" id="PF13439">
    <property type="entry name" value="Glyco_transf_4"/>
    <property type="match status" value="1"/>
</dbReference>